<dbReference type="AlphaFoldDB" id="A0AAX6HFG0"/>
<dbReference type="EMBL" id="JANAVB010009694">
    <property type="protein sequence ID" value="KAJ6839800.1"/>
    <property type="molecule type" value="Genomic_DNA"/>
</dbReference>
<protein>
    <submittedName>
        <fullName evidence="2">Uncharacterized protein</fullName>
    </submittedName>
</protein>
<organism evidence="2 3">
    <name type="scientific">Iris pallida</name>
    <name type="common">Sweet iris</name>
    <dbReference type="NCBI Taxonomy" id="29817"/>
    <lineage>
        <taxon>Eukaryota</taxon>
        <taxon>Viridiplantae</taxon>
        <taxon>Streptophyta</taxon>
        <taxon>Embryophyta</taxon>
        <taxon>Tracheophyta</taxon>
        <taxon>Spermatophyta</taxon>
        <taxon>Magnoliopsida</taxon>
        <taxon>Liliopsida</taxon>
        <taxon>Asparagales</taxon>
        <taxon>Iridaceae</taxon>
        <taxon>Iridoideae</taxon>
        <taxon>Irideae</taxon>
        <taxon>Iris</taxon>
    </lineage>
</organism>
<keyword evidence="3" id="KW-1185">Reference proteome</keyword>
<evidence type="ECO:0000256" key="1">
    <source>
        <dbReference type="SAM" id="MobiDB-lite"/>
    </source>
</evidence>
<gene>
    <name evidence="2" type="ORF">M6B38_313170</name>
</gene>
<sequence length="157" mass="16550">MSSPTPPESPSSTPSCSRCPPPLLLHLWTGTPSGPCAPPAATCTSTPGPTRGGPSAATPAAAASTPSRCSLPVRCPRDQHLPLLLGFLPARLPDLRQVRLETVCPYVPVDAWQRRSRQRRRRDPGISAAGQTRNSYSGECCCAVGEGYEEDGEEEGG</sequence>
<evidence type="ECO:0000313" key="3">
    <source>
        <dbReference type="Proteomes" id="UP001140949"/>
    </source>
</evidence>
<name>A0AAX6HFG0_IRIPA</name>
<reference evidence="2" key="1">
    <citation type="journal article" date="2023" name="GigaByte">
        <title>Genome assembly of the bearded iris, Iris pallida Lam.</title>
        <authorList>
            <person name="Bruccoleri R.E."/>
            <person name="Oakeley E.J."/>
            <person name="Faust A.M.E."/>
            <person name="Altorfer M."/>
            <person name="Dessus-Babus S."/>
            <person name="Burckhardt D."/>
            <person name="Oertli M."/>
            <person name="Naumann U."/>
            <person name="Petersen F."/>
            <person name="Wong J."/>
        </authorList>
    </citation>
    <scope>NUCLEOTIDE SEQUENCE</scope>
    <source>
        <strain evidence="2">GSM-AAB239-AS_SAM_17_03QT</strain>
    </source>
</reference>
<feature type="compositionally biased region" description="Low complexity" evidence="1">
    <location>
        <begin position="42"/>
        <end position="69"/>
    </location>
</feature>
<accession>A0AAX6HFG0</accession>
<feature type="region of interest" description="Disordered" evidence="1">
    <location>
        <begin position="36"/>
        <end position="69"/>
    </location>
</feature>
<proteinExistence type="predicted"/>
<reference evidence="2" key="2">
    <citation type="submission" date="2023-04" db="EMBL/GenBank/DDBJ databases">
        <authorList>
            <person name="Bruccoleri R.E."/>
            <person name="Oakeley E.J."/>
            <person name="Faust A.-M."/>
            <person name="Dessus-Babus S."/>
            <person name="Altorfer M."/>
            <person name="Burckhardt D."/>
            <person name="Oertli M."/>
            <person name="Naumann U."/>
            <person name="Petersen F."/>
            <person name="Wong J."/>
        </authorList>
    </citation>
    <scope>NUCLEOTIDE SEQUENCE</scope>
    <source>
        <strain evidence="2">GSM-AAB239-AS_SAM_17_03QT</strain>
        <tissue evidence="2">Leaf</tissue>
    </source>
</reference>
<dbReference type="Proteomes" id="UP001140949">
    <property type="component" value="Unassembled WGS sequence"/>
</dbReference>
<comment type="caution">
    <text evidence="2">The sequence shown here is derived from an EMBL/GenBank/DDBJ whole genome shotgun (WGS) entry which is preliminary data.</text>
</comment>
<feature type="region of interest" description="Disordered" evidence="1">
    <location>
        <begin position="114"/>
        <end position="139"/>
    </location>
</feature>
<evidence type="ECO:0000313" key="2">
    <source>
        <dbReference type="EMBL" id="KAJ6839800.1"/>
    </source>
</evidence>